<evidence type="ECO:0000313" key="2">
    <source>
        <dbReference type="Proteomes" id="UP000199664"/>
    </source>
</evidence>
<reference evidence="2" key="1">
    <citation type="submission" date="2016-10" db="EMBL/GenBank/DDBJ databases">
        <authorList>
            <person name="Varghese N."/>
            <person name="Submissions S."/>
        </authorList>
    </citation>
    <scope>NUCLEOTIDE SEQUENCE [LARGE SCALE GENOMIC DNA]</scope>
    <source>
        <strain evidence="2">LMG 26383,CCUG 61248,R- 45681</strain>
    </source>
</reference>
<gene>
    <name evidence="1" type="ORF">SAMN04515666_11913</name>
</gene>
<sequence>MSFGNVIFAENLFFQGGLVTVVNGSVTVTGSLNVVDGSLTVFTSAALEGDTIAVGSTRHYIKHIISDAEVELTEPWSGPSASNVAYTGARQPWHLADRALAYKFAKFLEQDATASATARQAADDALAYRDLAAAWAARPFNTDVTTTPGTRSALHYSTAASTSASAAAVSVTAAGGWAQRAADWAEKPNGEDVFGAGTRSAKHWASIAGGHAQTVANDKAIVADDKATIAGYRSQTFDARDIAVDKSALAQEWAEKPRNQAITGTVGGRSAKHYAAEASDSAAAAAAIVFAAGNLIDYGMITDLPTDYADYGTVP</sequence>
<proteinExistence type="predicted"/>
<dbReference type="EMBL" id="FOAN01000019">
    <property type="protein sequence ID" value="SEM68641.1"/>
    <property type="molecule type" value="Genomic_DNA"/>
</dbReference>
<protein>
    <submittedName>
        <fullName evidence="1">Uncharacterized protein</fullName>
    </submittedName>
</protein>
<evidence type="ECO:0000313" key="1">
    <source>
        <dbReference type="EMBL" id="SEM68641.1"/>
    </source>
</evidence>
<accession>A0A1H8ADH6</accession>
<dbReference type="RefSeq" id="WP_091843433.1">
    <property type="nucleotide sequence ID" value="NZ_FOAN01000019.1"/>
</dbReference>
<dbReference type="Proteomes" id="UP000199664">
    <property type="component" value="Unassembled WGS sequence"/>
</dbReference>
<keyword evidence="2" id="KW-1185">Reference proteome</keyword>
<name>A0A1H8ADH6_9HYPH</name>
<dbReference type="STRING" id="1036779.SAMN04515666_11913"/>
<organism evidence="1 2">
    <name type="scientific">Bosea lupini</name>
    <dbReference type="NCBI Taxonomy" id="1036779"/>
    <lineage>
        <taxon>Bacteria</taxon>
        <taxon>Pseudomonadati</taxon>
        <taxon>Pseudomonadota</taxon>
        <taxon>Alphaproteobacteria</taxon>
        <taxon>Hyphomicrobiales</taxon>
        <taxon>Boseaceae</taxon>
        <taxon>Bosea</taxon>
    </lineage>
</organism>
<dbReference type="AlphaFoldDB" id="A0A1H8ADH6"/>